<evidence type="ECO:0000313" key="2">
    <source>
        <dbReference type="Proteomes" id="UP000236434"/>
    </source>
</evidence>
<sequence length="34" mass="4108">MGIIWEYRHYGWVTRQRAAKALYENFNGGKLCFQ</sequence>
<protein>
    <submittedName>
        <fullName evidence="1">Uncharacterized protein</fullName>
    </submittedName>
</protein>
<reference evidence="1 2" key="1">
    <citation type="submission" date="2013-12" db="EMBL/GenBank/DDBJ databases">
        <title>Comparative genomics of Petrotoga isolates.</title>
        <authorList>
            <person name="Nesbo C.L."/>
            <person name="Charchuk R."/>
            <person name="Chow K."/>
        </authorList>
    </citation>
    <scope>NUCLEOTIDE SEQUENCE [LARGE SCALE GENOMIC DNA]</scope>
    <source>
        <strain evidence="1 2">DSM 13574</strain>
    </source>
</reference>
<dbReference type="EMBL" id="AZRL01000015">
    <property type="protein sequence ID" value="PNR96245.1"/>
    <property type="molecule type" value="Genomic_DNA"/>
</dbReference>
<comment type="caution">
    <text evidence="1">The sequence shown here is derived from an EMBL/GenBank/DDBJ whole genome shotgun (WGS) entry which is preliminary data.</text>
</comment>
<dbReference type="AlphaFoldDB" id="A0A2K1P0C7"/>
<name>A0A2K1P0C7_9BACT</name>
<organism evidence="1 2">
    <name type="scientific">Petrotoga olearia DSM 13574</name>
    <dbReference type="NCBI Taxonomy" id="1122955"/>
    <lineage>
        <taxon>Bacteria</taxon>
        <taxon>Thermotogati</taxon>
        <taxon>Thermotogota</taxon>
        <taxon>Thermotogae</taxon>
        <taxon>Petrotogales</taxon>
        <taxon>Petrotogaceae</taxon>
        <taxon>Petrotoga</taxon>
    </lineage>
</organism>
<evidence type="ECO:0000313" key="1">
    <source>
        <dbReference type="EMBL" id="PNR96245.1"/>
    </source>
</evidence>
<proteinExistence type="predicted"/>
<dbReference type="Proteomes" id="UP000236434">
    <property type="component" value="Unassembled WGS sequence"/>
</dbReference>
<gene>
    <name evidence="1" type="ORF">X929_05630</name>
</gene>
<accession>A0A2K1P0C7</accession>